<keyword evidence="4" id="KW-1185">Reference proteome</keyword>
<organism evidence="3 4">
    <name type="scientific">Micromonospora andamanensis</name>
    <dbReference type="NCBI Taxonomy" id="1287068"/>
    <lineage>
        <taxon>Bacteria</taxon>
        <taxon>Bacillati</taxon>
        <taxon>Actinomycetota</taxon>
        <taxon>Actinomycetes</taxon>
        <taxon>Micromonosporales</taxon>
        <taxon>Micromonosporaceae</taxon>
        <taxon>Micromonospora</taxon>
    </lineage>
</organism>
<dbReference type="EMBL" id="BOOZ01000006">
    <property type="protein sequence ID" value="GIJ08404.1"/>
    <property type="molecule type" value="Genomic_DNA"/>
</dbReference>
<name>A0ABQ4HRZ9_9ACTN</name>
<dbReference type="Pfam" id="PF13400">
    <property type="entry name" value="Tad"/>
    <property type="match status" value="1"/>
</dbReference>
<dbReference type="RefSeq" id="WP_204002964.1">
    <property type="nucleotide sequence ID" value="NZ_BOOZ01000006.1"/>
</dbReference>
<evidence type="ECO:0000313" key="3">
    <source>
        <dbReference type="EMBL" id="GIJ08404.1"/>
    </source>
</evidence>
<comment type="caution">
    <text evidence="3">The sequence shown here is derived from an EMBL/GenBank/DDBJ whole genome shotgun (WGS) entry which is preliminary data.</text>
</comment>
<feature type="domain" description="Putative Flp pilus-assembly TadG-like N-terminal" evidence="2">
    <location>
        <begin position="15"/>
        <end position="61"/>
    </location>
</feature>
<keyword evidence="1" id="KW-0812">Transmembrane</keyword>
<keyword evidence="1" id="KW-1133">Transmembrane helix</keyword>
<sequence length="144" mass="14759">MTGPIAAWARHDDRGQITPWTVMGTLIVLILAGLVFDQGMAMATKVSAYDTAQAAARAGARKIDVALHRTTGAAQLDPAAAATAARAFLAQAGQPGTVSATTEQVTVTITTRHQTRLLHLVGITEIPVSATAIATPTSGVTTAT</sequence>
<proteinExistence type="predicted"/>
<feature type="transmembrane region" description="Helical" evidence="1">
    <location>
        <begin position="17"/>
        <end position="36"/>
    </location>
</feature>
<accession>A0ABQ4HRZ9</accession>
<evidence type="ECO:0000313" key="4">
    <source>
        <dbReference type="Proteomes" id="UP000647017"/>
    </source>
</evidence>
<dbReference type="InterPro" id="IPR028087">
    <property type="entry name" value="Tad_N"/>
</dbReference>
<reference evidence="3 4" key="1">
    <citation type="submission" date="2021-01" db="EMBL/GenBank/DDBJ databases">
        <title>Whole genome shotgun sequence of Verrucosispora andamanensis NBRC 109075.</title>
        <authorList>
            <person name="Komaki H."/>
            <person name="Tamura T."/>
        </authorList>
    </citation>
    <scope>NUCLEOTIDE SEQUENCE [LARGE SCALE GENOMIC DNA]</scope>
    <source>
        <strain evidence="3 4">NBRC 109075</strain>
    </source>
</reference>
<evidence type="ECO:0000256" key="1">
    <source>
        <dbReference type="SAM" id="Phobius"/>
    </source>
</evidence>
<keyword evidence="1" id="KW-0472">Membrane</keyword>
<protein>
    <recommendedName>
        <fullName evidence="2">Putative Flp pilus-assembly TadG-like N-terminal domain-containing protein</fullName>
    </recommendedName>
</protein>
<gene>
    <name evidence="3" type="ORF">Van01_16180</name>
</gene>
<dbReference type="Proteomes" id="UP000647017">
    <property type="component" value="Unassembled WGS sequence"/>
</dbReference>
<evidence type="ECO:0000259" key="2">
    <source>
        <dbReference type="Pfam" id="PF13400"/>
    </source>
</evidence>